<name>A0ABZ1TQR8_STRVG</name>
<evidence type="ECO:0000313" key="2">
    <source>
        <dbReference type="Proteomes" id="UP001432039"/>
    </source>
</evidence>
<dbReference type="EMBL" id="CP108090">
    <property type="protein sequence ID" value="WUQ18200.1"/>
    <property type="molecule type" value="Genomic_DNA"/>
</dbReference>
<reference evidence="1" key="1">
    <citation type="submission" date="2022-10" db="EMBL/GenBank/DDBJ databases">
        <title>The complete genomes of actinobacterial strains from the NBC collection.</title>
        <authorList>
            <person name="Joergensen T.S."/>
            <person name="Alvarez Arevalo M."/>
            <person name="Sterndorff E.B."/>
            <person name="Faurdal D."/>
            <person name="Vuksanovic O."/>
            <person name="Mourched A.-S."/>
            <person name="Charusanti P."/>
            <person name="Shaw S."/>
            <person name="Blin K."/>
            <person name="Weber T."/>
        </authorList>
    </citation>
    <scope>NUCLEOTIDE SEQUENCE</scope>
    <source>
        <strain evidence="1">NBC_00248</strain>
    </source>
</reference>
<gene>
    <name evidence="1" type="ORF">OG517_01160</name>
</gene>
<sequence length="91" mass="9811">MGLEVLGQLDEVLQRAAEAVELGDHELVAFAGDEKGFVEFEAASKLAGHLVCEDLLAASRAECVLLGFGVPSRYARERHVVLTNDRYPALG</sequence>
<keyword evidence="2" id="KW-1185">Reference proteome</keyword>
<protein>
    <submittedName>
        <fullName evidence="1">Uncharacterized protein</fullName>
    </submittedName>
</protein>
<evidence type="ECO:0000313" key="1">
    <source>
        <dbReference type="EMBL" id="WUQ18200.1"/>
    </source>
</evidence>
<proteinExistence type="predicted"/>
<dbReference type="Proteomes" id="UP001432039">
    <property type="component" value="Chromosome"/>
</dbReference>
<accession>A0ABZ1TQR8</accession>
<organism evidence="1 2">
    <name type="scientific">Streptomyces virginiae</name>
    <name type="common">Streptomyces cinnamonensis</name>
    <dbReference type="NCBI Taxonomy" id="1961"/>
    <lineage>
        <taxon>Bacteria</taxon>
        <taxon>Bacillati</taxon>
        <taxon>Actinomycetota</taxon>
        <taxon>Actinomycetes</taxon>
        <taxon>Kitasatosporales</taxon>
        <taxon>Streptomycetaceae</taxon>
        <taxon>Streptomyces</taxon>
    </lineage>
</organism>